<evidence type="ECO:0000313" key="3">
    <source>
        <dbReference type="Proteomes" id="UP000006362"/>
    </source>
</evidence>
<dbReference type="CDD" id="cd16387">
    <property type="entry name" value="ParB_N_Srx"/>
    <property type="match status" value="1"/>
</dbReference>
<dbReference type="AlphaFoldDB" id="E8T2T2"/>
<dbReference type="InterPro" id="IPR036086">
    <property type="entry name" value="ParB/Sulfiredoxin_sf"/>
</dbReference>
<dbReference type="eggNOG" id="COG1475">
    <property type="taxonomic scope" value="Bacteria"/>
</dbReference>
<organism evidence="2 3">
    <name type="scientific">Thermovibrio ammonificans (strain DSM 15698 / JCM 12110 / HB-1)</name>
    <dbReference type="NCBI Taxonomy" id="648996"/>
    <lineage>
        <taxon>Bacteria</taxon>
        <taxon>Pseudomonadati</taxon>
        <taxon>Aquificota</taxon>
        <taxon>Aquificia</taxon>
        <taxon>Desulfurobacteriales</taxon>
        <taxon>Desulfurobacteriaceae</taxon>
        <taxon>Thermovibrio</taxon>
    </lineage>
</organism>
<dbReference type="SMART" id="SM00470">
    <property type="entry name" value="ParB"/>
    <property type="match status" value="1"/>
</dbReference>
<gene>
    <name evidence="2" type="ordered locus">Theam_0033</name>
</gene>
<dbReference type="Gene3D" id="3.90.1530.10">
    <property type="entry name" value="Conserved hypothetical protein from pyrococcus furiosus pfu- 392566-001, ParB domain"/>
    <property type="match status" value="1"/>
</dbReference>
<dbReference type="Proteomes" id="UP000006362">
    <property type="component" value="Chromosome"/>
</dbReference>
<dbReference type="STRING" id="648996.Theam_0033"/>
<sequence length="425" mass="48620">MVNEKLLLKNYNPKLFRRLKELGCEFEDVALVDPAEIVVDQGIYPRSSTDTDRVEMYKEDLLKGDQFPPLIVTKKEGKLLLVDGNHRYFAHLKAGVKVPAEIWRIPGHEIRYVATICNVLGRGRAGKDLTGSEKKRGIIYAFSEGINTVMQKLAEDFETTVSYVRKVLSQAGLIRDRKEEMKKRARELKEQGLSSRQIAERLSEEFGERIPDATVRTWLLKNYPGKNSTLESTIGESVTQVRNSPTDTPTVRSTLDDPERLIQEEEEELLAVDAVAEEADGELSLKEKVEEAKRLVREEGLVPAEAYEKAGLPEDWERKDEVIMELAELFYGKTTIGRLKAQEASAAIRKEQNGQKQPKLKSKEDIYKEVLDTINVQLARWESIAGREAVIELLETLLQQWKDGSYTKDPFYRRGRAVYEVEYRR</sequence>
<protein>
    <submittedName>
        <fullName evidence="2">ParB domain protein nuclease</fullName>
    </submittedName>
</protein>
<dbReference type="InterPro" id="IPR003115">
    <property type="entry name" value="ParB_N"/>
</dbReference>
<reference evidence="2" key="1">
    <citation type="submission" date="2011-01" db="EMBL/GenBank/DDBJ databases">
        <title>Complete sequence of chromosome of Thermovibrio ammonificans HB-1.</title>
        <authorList>
            <consortium name="US DOE Joint Genome Institute"/>
            <person name="Lucas S."/>
            <person name="Copeland A."/>
            <person name="Lapidus A."/>
            <person name="Cheng J.-F."/>
            <person name="Goodwin L."/>
            <person name="Pitluck S."/>
            <person name="Davenport K."/>
            <person name="Detter J.C."/>
            <person name="Han C."/>
            <person name="Tapia R."/>
            <person name="Land M."/>
            <person name="Hauser L."/>
            <person name="Kyrpides N."/>
            <person name="Ivanova N."/>
            <person name="Ovchinnikova G."/>
            <person name="Vetriani C."/>
            <person name="Woyke T."/>
        </authorList>
    </citation>
    <scope>NUCLEOTIDE SEQUENCE [LARGE SCALE GENOMIC DNA]</scope>
    <source>
        <strain evidence="2">HB-1</strain>
    </source>
</reference>
<dbReference type="HOGENOM" id="CLU_645469_0_0_0"/>
<dbReference type="KEGG" id="tam:Theam_0033"/>
<dbReference type="EMBL" id="CP002444">
    <property type="protein sequence ID" value="ADU96007.1"/>
    <property type="molecule type" value="Genomic_DNA"/>
</dbReference>
<accession>E8T2T2</accession>
<keyword evidence="3" id="KW-1185">Reference proteome</keyword>
<evidence type="ECO:0000313" key="2">
    <source>
        <dbReference type="EMBL" id="ADU96007.1"/>
    </source>
</evidence>
<proteinExistence type="predicted"/>
<dbReference type="SUPFAM" id="SSF110849">
    <property type="entry name" value="ParB/Sulfiredoxin"/>
    <property type="match status" value="1"/>
</dbReference>
<name>E8T2T2_THEA1</name>
<dbReference type="OrthoDB" id="189843at2"/>
<feature type="domain" description="ParB-like N-terminal" evidence="1">
    <location>
        <begin position="30"/>
        <end position="119"/>
    </location>
</feature>
<dbReference type="RefSeq" id="WP_013536793.1">
    <property type="nucleotide sequence ID" value="NC_014926.1"/>
</dbReference>
<evidence type="ECO:0000259" key="1">
    <source>
        <dbReference type="SMART" id="SM00470"/>
    </source>
</evidence>